<evidence type="ECO:0000256" key="3">
    <source>
        <dbReference type="SAM" id="MobiDB-lite"/>
    </source>
</evidence>
<dbReference type="Pfam" id="PF02771">
    <property type="entry name" value="Acyl-CoA_dh_N"/>
    <property type="match status" value="1"/>
</dbReference>
<keyword evidence="7" id="KW-1185">Reference proteome</keyword>
<dbReference type="InterPro" id="IPR036250">
    <property type="entry name" value="AcylCo_DH-like_C"/>
</dbReference>
<feature type="domain" description="Acyl-CoA dehydrogenase C-terminal" evidence="5">
    <location>
        <begin position="282"/>
        <end position="420"/>
    </location>
</feature>
<dbReference type="EMBL" id="KZ819604">
    <property type="protein sequence ID" value="PWN34151.1"/>
    <property type="molecule type" value="Genomic_DNA"/>
</dbReference>
<dbReference type="Pfam" id="PF08028">
    <property type="entry name" value="Acyl-CoA_dh_2"/>
    <property type="match status" value="1"/>
</dbReference>
<dbReference type="InterPro" id="IPR013786">
    <property type="entry name" value="AcylCoA_DH/ox_N"/>
</dbReference>
<dbReference type="InParanoid" id="A0A316VDR9"/>
<dbReference type="RefSeq" id="XP_025354453.1">
    <property type="nucleotide sequence ID" value="XM_025499221.1"/>
</dbReference>
<dbReference type="Gene3D" id="1.20.140.10">
    <property type="entry name" value="Butyryl-CoA Dehydrogenase, subunit A, domain 3"/>
    <property type="match status" value="1"/>
</dbReference>
<dbReference type="GO" id="GO:0050660">
    <property type="term" value="F:flavin adenine dinucleotide binding"/>
    <property type="evidence" value="ECO:0007669"/>
    <property type="project" value="InterPro"/>
</dbReference>
<dbReference type="InterPro" id="IPR009100">
    <property type="entry name" value="AcylCoA_DH/oxidase_NM_dom_sf"/>
</dbReference>
<dbReference type="Gene3D" id="2.40.110.10">
    <property type="entry name" value="Butyryl-CoA Dehydrogenase, subunit A, domain 2"/>
    <property type="match status" value="1"/>
</dbReference>
<evidence type="ECO:0000256" key="1">
    <source>
        <dbReference type="ARBA" id="ARBA00022630"/>
    </source>
</evidence>
<dbReference type="Proteomes" id="UP000245771">
    <property type="component" value="Unassembled WGS sequence"/>
</dbReference>
<evidence type="ECO:0000256" key="2">
    <source>
        <dbReference type="ARBA" id="ARBA00023002"/>
    </source>
</evidence>
<feature type="region of interest" description="Disordered" evidence="3">
    <location>
        <begin position="1"/>
        <end position="27"/>
    </location>
</feature>
<dbReference type="InterPro" id="IPR046373">
    <property type="entry name" value="Acyl-CoA_Oxase/DH_mid-dom_sf"/>
</dbReference>
<keyword evidence="2" id="KW-0560">Oxidoreductase</keyword>
<dbReference type="InterPro" id="IPR013107">
    <property type="entry name" value="Acyl-CoA_DH_C"/>
</dbReference>
<protein>
    <submittedName>
        <fullName evidence="6">Acyl-CoA dehydrogenase NM domain-like protein</fullName>
    </submittedName>
</protein>
<keyword evidence="1" id="KW-0285">Flavoprotein</keyword>
<dbReference type="Gene3D" id="1.10.540.10">
    <property type="entry name" value="Acyl-CoA dehydrogenase/oxidase, N-terminal domain"/>
    <property type="match status" value="1"/>
</dbReference>
<accession>A0A316VDR9</accession>
<dbReference type="GO" id="GO:0006552">
    <property type="term" value="P:L-leucine catabolic process"/>
    <property type="evidence" value="ECO:0007669"/>
    <property type="project" value="TreeGrafter"/>
</dbReference>
<organism evidence="6 7">
    <name type="scientific">Meira miltonrushii</name>
    <dbReference type="NCBI Taxonomy" id="1280837"/>
    <lineage>
        <taxon>Eukaryota</taxon>
        <taxon>Fungi</taxon>
        <taxon>Dikarya</taxon>
        <taxon>Basidiomycota</taxon>
        <taxon>Ustilaginomycotina</taxon>
        <taxon>Exobasidiomycetes</taxon>
        <taxon>Exobasidiales</taxon>
        <taxon>Brachybasidiaceae</taxon>
        <taxon>Meira</taxon>
    </lineage>
</organism>
<dbReference type="FunFam" id="1.10.540.10:FF:000025">
    <property type="entry name" value="Related to Dibenzothiophene desulfurization enzyme C"/>
    <property type="match status" value="1"/>
</dbReference>
<dbReference type="FunFam" id="2.40.110.10:FF:000020">
    <property type="entry name" value="Putative acyl-CoA dehydrogenase YdbM"/>
    <property type="match status" value="1"/>
</dbReference>
<evidence type="ECO:0000259" key="4">
    <source>
        <dbReference type="Pfam" id="PF02771"/>
    </source>
</evidence>
<proteinExistence type="predicted"/>
<feature type="domain" description="Acyl-CoA dehydrogenase/oxidase N-terminal" evidence="4">
    <location>
        <begin position="58"/>
        <end position="140"/>
    </location>
</feature>
<gene>
    <name evidence="6" type="ORF">FA14DRAFT_161657</name>
</gene>
<name>A0A316VDR9_9BASI</name>
<feature type="compositionally biased region" description="Polar residues" evidence="3">
    <location>
        <begin position="1"/>
        <end position="12"/>
    </location>
</feature>
<dbReference type="GO" id="GO:0008470">
    <property type="term" value="F:3-methylbutanoyl-CoA dehydrogenase activity"/>
    <property type="evidence" value="ECO:0007669"/>
    <property type="project" value="TreeGrafter"/>
</dbReference>
<dbReference type="AlphaFoldDB" id="A0A316VDR9"/>
<evidence type="ECO:0000259" key="5">
    <source>
        <dbReference type="Pfam" id="PF08028"/>
    </source>
</evidence>
<dbReference type="SUPFAM" id="SSF47203">
    <property type="entry name" value="Acyl-CoA dehydrogenase C-terminal domain-like"/>
    <property type="match status" value="1"/>
</dbReference>
<dbReference type="OrthoDB" id="5356974at2759"/>
<dbReference type="PANTHER" id="PTHR43884">
    <property type="entry name" value="ACYL-COA DEHYDROGENASE"/>
    <property type="match status" value="1"/>
</dbReference>
<reference evidence="6 7" key="1">
    <citation type="journal article" date="2018" name="Mol. Biol. Evol.">
        <title>Broad Genomic Sampling Reveals a Smut Pathogenic Ancestry of the Fungal Clade Ustilaginomycotina.</title>
        <authorList>
            <person name="Kijpornyongpan T."/>
            <person name="Mondo S.J."/>
            <person name="Barry K."/>
            <person name="Sandor L."/>
            <person name="Lee J."/>
            <person name="Lipzen A."/>
            <person name="Pangilinan J."/>
            <person name="LaButti K."/>
            <person name="Hainaut M."/>
            <person name="Henrissat B."/>
            <person name="Grigoriev I.V."/>
            <person name="Spatafora J.W."/>
            <person name="Aime M.C."/>
        </authorList>
    </citation>
    <scope>NUCLEOTIDE SEQUENCE [LARGE SCALE GENOMIC DNA]</scope>
    <source>
        <strain evidence="6 7">MCA 3882</strain>
    </source>
</reference>
<sequence length="450" mass="49423">MAPTATTTNGSAPASVKPGSNRIQPDPELIQYPTFESRPKTREEFFQRAKQVADLLHQDEAVRDRGNVVPYRQVQLLKDAGLVTLLGPTSVGGGGLQWREAYHVIRLVAQGDGSLAQLLGYHYLWFWASALVGTDEQRKRIDEWITKNNYFIGGAVNPRDSDLIVTQHPSDPSKLVCNGKKTFSTGSKVSDVTILEGTLAGPDGIVAPDAPHIFAPVLSKQAGIVYGDEWVDVLGMRGTQSGGVTISHVEAPWSDALGFNEKHEFVPLGPYNTLNLPTIQLVFTSFYLGITQGALSRGLVYTKANTRAWPFAGEPVQRGTDEFYIQEGYGTLQARLWASEAQIEKVIEEASSILHVKDRTTITAEQRANFAVHVAASKVVIADVGLDITNRVFELQGARSIAAKYGYDVAYRDLRTHTLHDPIAHKRAEVGRFALLGPKEDGWPTPTWYT</sequence>
<evidence type="ECO:0000313" key="7">
    <source>
        <dbReference type="Proteomes" id="UP000245771"/>
    </source>
</evidence>
<evidence type="ECO:0000313" key="6">
    <source>
        <dbReference type="EMBL" id="PWN34151.1"/>
    </source>
</evidence>
<dbReference type="SUPFAM" id="SSF56645">
    <property type="entry name" value="Acyl-CoA dehydrogenase NM domain-like"/>
    <property type="match status" value="1"/>
</dbReference>
<dbReference type="GeneID" id="37021002"/>
<dbReference type="InterPro" id="IPR037069">
    <property type="entry name" value="AcylCoA_DH/ox_N_sf"/>
</dbReference>
<dbReference type="PANTHER" id="PTHR43884:SF12">
    <property type="entry name" value="ISOVALERYL-COA DEHYDROGENASE, MITOCHONDRIAL-RELATED"/>
    <property type="match status" value="1"/>
</dbReference>